<name>A0A2I1M1H3_9BIFI</name>
<protein>
    <submittedName>
        <fullName evidence="1">Uncharacterized protein</fullName>
    </submittedName>
</protein>
<dbReference type="RefSeq" id="WP_101541645.1">
    <property type="nucleotide sequence ID" value="NZ_JASOIG010000013.1"/>
</dbReference>
<comment type="caution">
    <text evidence="1">The sequence shown here is derived from an EMBL/GenBank/DDBJ whole genome shotgun (WGS) entry which is preliminary data.</text>
</comment>
<dbReference type="Proteomes" id="UP000242263">
    <property type="component" value="Unassembled WGS sequence"/>
</dbReference>
<sequence length="94" mass="10477">MFLDLSEYGYTLIPTEIAYDDTLTMAAKGMYLTIAGHTQNPAYQGRIDFNNPHIDNLKTIKTALAELAAHGLIATDDSGVLRLVMDFNPEEERE</sequence>
<reference evidence="1 2" key="1">
    <citation type="submission" date="2017-12" db="EMBL/GenBank/DDBJ databases">
        <title>Phylogenetic diversity of female urinary microbiome.</title>
        <authorList>
            <person name="Thomas-White K."/>
            <person name="Wolfe A.J."/>
        </authorList>
    </citation>
    <scope>NUCLEOTIDE SEQUENCE [LARGE SCALE GENOMIC DNA]</scope>
    <source>
        <strain evidence="1 2">UMB0064</strain>
    </source>
</reference>
<organism evidence="1 2">
    <name type="scientific">Alloscardovia omnicolens</name>
    <dbReference type="NCBI Taxonomy" id="419015"/>
    <lineage>
        <taxon>Bacteria</taxon>
        <taxon>Bacillati</taxon>
        <taxon>Actinomycetota</taxon>
        <taxon>Actinomycetes</taxon>
        <taxon>Bifidobacteriales</taxon>
        <taxon>Bifidobacteriaceae</taxon>
        <taxon>Alloscardovia</taxon>
    </lineage>
</organism>
<evidence type="ECO:0000313" key="2">
    <source>
        <dbReference type="Proteomes" id="UP000242263"/>
    </source>
</evidence>
<dbReference type="EMBL" id="PKGU01000009">
    <property type="protein sequence ID" value="PKZ13954.1"/>
    <property type="molecule type" value="Genomic_DNA"/>
</dbReference>
<proteinExistence type="predicted"/>
<accession>A0A2I1M1H3</accession>
<dbReference type="AlphaFoldDB" id="A0A2I1M1H3"/>
<evidence type="ECO:0000313" key="1">
    <source>
        <dbReference type="EMBL" id="PKZ13954.1"/>
    </source>
</evidence>
<gene>
    <name evidence="1" type="ORF">CYJ32_07875</name>
</gene>